<proteinExistence type="predicted"/>
<sequence length="1246" mass="140329">MARHKQNHRKTRESKNRTAGISSNNLYMNLAEDTETGEVNAHLAERFAGFCSPYDNKSQPRAAPASAFSRANIQEYFKLSQEPVAGGTWVQKPEFPSASEILPTPNIGTRETIIDVSEDLRHNKVEGAYDTHEEYLSTQYSLLREDAIRPLREAVSEVQASPWLDESQYPKGANIGIYDPVYITSIVFSPRGLATRVAFSLSRVKKLVRWEQSKRLIPGTLVALSPADDCFQTQCILATVAARALAALDQNPPEIDLFFANPADMEIDPMKKWVMVESRSTFYEASRHTLMALQHMMQEPQPFPLSEHLVQAQSQVDAPIYVQQNPFKDMSSLVALEENNIFENVDILKEWPSSSSHGLDKSQSNALKRILTKRLAIVQGPPGTGKTYISVVALKILLANMRKEDPPIIVTCQTNHALDQLLRHAAEFEPNFVRLGGRSKDTDKVKRRTLFEVRSNFSQPKNHTGLKSIAMKMIRELTKRMQMLLAPLESNKPPLDHRLLEKLGLITNEQAESLEMEPEMAMGISPNTPGIQMEQWLGRSLTPCLRPIAPDDFGFEFEEEDFELEQLKELEAEAVARDDDDIEALKGPYILLSDNKTGRGAALMDQEIRQLLRRAQDLTTIPTAQRGAVYNYFQRETKRLLRAEFRELAKAYENAVLDRRVGQWEIDYRILKDQRVIGMTTTGLSKYRGLVASLSPKIVLVEEAAETLEAPITAACVPSLEHLILVGDHQQLRPHCSVREFENEPYHFNLSLFERMVNNDVEYETLKRQRRMIPEIRRLLRPIYGEELKDHPSVKLSDNRPPVEGMGGNNSFFFHHQWPESRDGNMSSTNDMEANMIVGFVDYLIFNNVSPIKITILTFYNGQRKTILKKLRKHQNLKDLSQFNVVTVDSYQGEENDIVLLSLVRSNKRHNIGFLSVDNRVCVALSRAKRGFYIFGNAEMLACESGAWADVVDIMCGKKFKKDKPTTGQELRVGFRFPLQCTQHGNKTWIKEPDDWDIVNGGCDQPCRCLLPCGHTCMLKCHPFDKSRVNCTQKCMRRVELCGHPCAELCCDPCKCQFCGRRDNGMRATLKPTPRNSAYNAPAPPSSFVQHSRNAFAGTFYGGSSFGGGACRAALEFQSPSQAESTHRSSGSSVEQWKAYAKDGAKEDDAQALRNAKEMDTKFFEQIARTPSAGQVSLVTNTKVSPVKPRISLLVDLEENVQSNQHYKFKDTLFYTAAAATTIAAPVATSKRADGLNSQSSVSLLD</sequence>
<dbReference type="Proteomes" id="UP000799755">
    <property type="component" value="Unassembled WGS sequence"/>
</dbReference>
<name>A0ACB6QQX2_9PLEO</name>
<evidence type="ECO:0000313" key="1">
    <source>
        <dbReference type="EMBL" id="KAF2469321.1"/>
    </source>
</evidence>
<dbReference type="EMBL" id="MU003512">
    <property type="protein sequence ID" value="KAF2469321.1"/>
    <property type="molecule type" value="Genomic_DNA"/>
</dbReference>
<protein>
    <submittedName>
        <fullName evidence="1">Uncharacterized protein</fullName>
    </submittedName>
</protein>
<keyword evidence="2" id="KW-1185">Reference proteome</keyword>
<organism evidence="1 2">
    <name type="scientific">Lindgomyces ingoldianus</name>
    <dbReference type="NCBI Taxonomy" id="673940"/>
    <lineage>
        <taxon>Eukaryota</taxon>
        <taxon>Fungi</taxon>
        <taxon>Dikarya</taxon>
        <taxon>Ascomycota</taxon>
        <taxon>Pezizomycotina</taxon>
        <taxon>Dothideomycetes</taxon>
        <taxon>Pleosporomycetidae</taxon>
        <taxon>Pleosporales</taxon>
        <taxon>Lindgomycetaceae</taxon>
        <taxon>Lindgomyces</taxon>
    </lineage>
</organism>
<comment type="caution">
    <text evidence="1">The sequence shown here is derived from an EMBL/GenBank/DDBJ whole genome shotgun (WGS) entry which is preliminary data.</text>
</comment>
<evidence type="ECO:0000313" key="2">
    <source>
        <dbReference type="Proteomes" id="UP000799755"/>
    </source>
</evidence>
<accession>A0ACB6QQX2</accession>
<gene>
    <name evidence="1" type="ORF">BDR25DRAFT_343720</name>
</gene>
<reference evidence="1" key="1">
    <citation type="journal article" date="2020" name="Stud. Mycol.">
        <title>101 Dothideomycetes genomes: a test case for predicting lifestyles and emergence of pathogens.</title>
        <authorList>
            <person name="Haridas S."/>
            <person name="Albert R."/>
            <person name="Binder M."/>
            <person name="Bloem J."/>
            <person name="Labutti K."/>
            <person name="Salamov A."/>
            <person name="Andreopoulos B."/>
            <person name="Baker S."/>
            <person name="Barry K."/>
            <person name="Bills G."/>
            <person name="Bluhm B."/>
            <person name="Cannon C."/>
            <person name="Castanera R."/>
            <person name="Culley D."/>
            <person name="Daum C."/>
            <person name="Ezra D."/>
            <person name="Gonzalez J."/>
            <person name="Henrissat B."/>
            <person name="Kuo A."/>
            <person name="Liang C."/>
            <person name="Lipzen A."/>
            <person name="Lutzoni F."/>
            <person name="Magnuson J."/>
            <person name="Mondo S."/>
            <person name="Nolan M."/>
            <person name="Ohm R."/>
            <person name="Pangilinan J."/>
            <person name="Park H.-J."/>
            <person name="Ramirez L."/>
            <person name="Alfaro M."/>
            <person name="Sun H."/>
            <person name="Tritt A."/>
            <person name="Yoshinaga Y."/>
            <person name="Zwiers L.-H."/>
            <person name="Turgeon B."/>
            <person name="Goodwin S."/>
            <person name="Spatafora J."/>
            <person name="Crous P."/>
            <person name="Grigoriev I."/>
        </authorList>
    </citation>
    <scope>NUCLEOTIDE SEQUENCE</scope>
    <source>
        <strain evidence="1">ATCC 200398</strain>
    </source>
</reference>